<dbReference type="InterPro" id="IPR029032">
    <property type="entry name" value="AhpD-like"/>
</dbReference>
<dbReference type="InterPro" id="IPR003779">
    <property type="entry name" value="CMD-like"/>
</dbReference>
<name>A0A1D8K7P4_9GAMM</name>
<reference evidence="2 3" key="1">
    <citation type="submission" date="2016-09" db="EMBL/GenBank/DDBJ databases">
        <title>Acidihalobacter prosperus V6 (DSM14174).</title>
        <authorList>
            <person name="Khaleque H.N."/>
            <person name="Ramsay J.P."/>
            <person name="Murphy R.J.T."/>
            <person name="Kaksonen A.H."/>
            <person name="Boxall N.J."/>
            <person name="Watkin E.L.J."/>
        </authorList>
    </citation>
    <scope>NUCLEOTIDE SEQUENCE [LARGE SCALE GENOMIC DNA]</scope>
    <source>
        <strain evidence="2 3">V6</strain>
    </source>
</reference>
<organism evidence="2 3">
    <name type="scientific">Acidihalobacter aeolianus</name>
    <dbReference type="NCBI Taxonomy" id="2792603"/>
    <lineage>
        <taxon>Bacteria</taxon>
        <taxon>Pseudomonadati</taxon>
        <taxon>Pseudomonadota</taxon>
        <taxon>Gammaproteobacteria</taxon>
        <taxon>Chromatiales</taxon>
        <taxon>Ectothiorhodospiraceae</taxon>
        <taxon>Acidihalobacter</taxon>
    </lineage>
</organism>
<evidence type="ECO:0000259" key="1">
    <source>
        <dbReference type="Pfam" id="PF02627"/>
    </source>
</evidence>
<dbReference type="SUPFAM" id="SSF69118">
    <property type="entry name" value="AhpD-like"/>
    <property type="match status" value="1"/>
</dbReference>
<dbReference type="Proteomes" id="UP000095342">
    <property type="component" value="Chromosome"/>
</dbReference>
<sequence>MNHGHNHDEIIEHYNRFHAAVYGPEGALDRKTRHLICLGATLGAGCEFCTKYALGVLKELQASDAEIDEAISVAMTVGASNARLLAKKVRGENP</sequence>
<evidence type="ECO:0000313" key="3">
    <source>
        <dbReference type="Proteomes" id="UP000095342"/>
    </source>
</evidence>
<dbReference type="Pfam" id="PF02627">
    <property type="entry name" value="CMD"/>
    <property type="match status" value="1"/>
</dbReference>
<dbReference type="Gene3D" id="1.20.1290.10">
    <property type="entry name" value="AhpD-like"/>
    <property type="match status" value="1"/>
</dbReference>
<dbReference type="AlphaFoldDB" id="A0A1D8K7P4"/>
<dbReference type="GO" id="GO:0051920">
    <property type="term" value="F:peroxiredoxin activity"/>
    <property type="evidence" value="ECO:0007669"/>
    <property type="project" value="InterPro"/>
</dbReference>
<dbReference type="KEGG" id="aaeo:BJI67_07840"/>
<dbReference type="EMBL" id="CP017448">
    <property type="protein sequence ID" value="AOV16984.1"/>
    <property type="molecule type" value="Genomic_DNA"/>
</dbReference>
<gene>
    <name evidence="2" type="ORF">BJI67_07840</name>
</gene>
<keyword evidence="3" id="KW-1185">Reference proteome</keyword>
<dbReference type="RefSeq" id="WP_070072564.1">
    <property type="nucleotide sequence ID" value="NZ_CP017448.1"/>
</dbReference>
<evidence type="ECO:0000313" key="2">
    <source>
        <dbReference type="EMBL" id="AOV16984.1"/>
    </source>
</evidence>
<proteinExistence type="predicted"/>
<accession>A0A1D8K7P4</accession>
<feature type="domain" description="Carboxymuconolactone decarboxylase-like" evidence="1">
    <location>
        <begin position="12"/>
        <end position="84"/>
    </location>
</feature>
<protein>
    <recommendedName>
        <fullName evidence="1">Carboxymuconolactone decarboxylase-like domain-containing protein</fullName>
    </recommendedName>
</protein>